<feature type="compositionally biased region" description="Polar residues" evidence="2">
    <location>
        <begin position="522"/>
        <end position="539"/>
    </location>
</feature>
<dbReference type="InterPro" id="IPR036047">
    <property type="entry name" value="F-box-like_dom_sf"/>
</dbReference>
<evidence type="ECO:0000313" key="4">
    <source>
        <dbReference type="EMBL" id="KAF9478395.1"/>
    </source>
</evidence>
<evidence type="ECO:0000259" key="3">
    <source>
        <dbReference type="Pfam" id="PF12937"/>
    </source>
</evidence>
<protein>
    <recommendedName>
        <fullName evidence="3">F-box domain-containing protein</fullName>
    </recommendedName>
</protein>
<sequence length="611" mass="68970">MPTSHAKSDAPRLEALSKLAKMDWTPLHDKHASAEDKLLLINEAVEKQKKDIEELQATLLALMSQRNDFVPISCLPPEIMCKIFSFVQTLYRSRNEAEEDMEWIGLTHVCRLWREIAIDSPSLWVSLPIGRPRWVEEMIRRSKGSTGLIVDAVLPSGKLGLEMTLQHAHRINDLSIRRATRGSNLLQVLPRSAPHLVRICLVAHRDSATIVIPDDILCDTGRLRDLELNHFAVGWSSHNLFRCTLTSLKLSNIMSGCSPTSQQLLTALRQMPGLQKLELGFRDNISAQEQSSSHDFDTRLHLCQLQKIVLEATIFTKREDHLLNCITFPTTAIVRIVFEGLDEEDYFDFSSAIVGLAQSYSELGADSDTVFRTLKVYDRTRRPQEAYLILVKFYTEEARNVLNGVDPHLTMTVHCPNTLVVAQLMEDIFNDLPLDNIRVLYLFRTIPGFTLTAMADTFGKMPRLAGVVIEGSAARPFLEALVHNVANGMQSVGSSIQSYFPCVYFLHLFNIHFSFSDSTSTQAPHQSSDAQSSINNHQTPDPEFASDTGLSINLLRDFLIQRSQHGQAIRRITFWSCQGVSGNDKKLLRKIVRWVDGKRLGDPDDWERPLA</sequence>
<dbReference type="Pfam" id="PF12937">
    <property type="entry name" value="F-box-like"/>
    <property type="match status" value="1"/>
</dbReference>
<feature type="region of interest" description="Disordered" evidence="2">
    <location>
        <begin position="522"/>
        <end position="542"/>
    </location>
</feature>
<organism evidence="4 5">
    <name type="scientific">Pholiota conissans</name>
    <dbReference type="NCBI Taxonomy" id="109636"/>
    <lineage>
        <taxon>Eukaryota</taxon>
        <taxon>Fungi</taxon>
        <taxon>Dikarya</taxon>
        <taxon>Basidiomycota</taxon>
        <taxon>Agaricomycotina</taxon>
        <taxon>Agaricomycetes</taxon>
        <taxon>Agaricomycetidae</taxon>
        <taxon>Agaricales</taxon>
        <taxon>Agaricineae</taxon>
        <taxon>Strophariaceae</taxon>
        <taxon>Pholiota</taxon>
    </lineage>
</organism>
<dbReference type="InterPro" id="IPR001810">
    <property type="entry name" value="F-box_dom"/>
</dbReference>
<dbReference type="OrthoDB" id="3172239at2759"/>
<keyword evidence="5" id="KW-1185">Reference proteome</keyword>
<evidence type="ECO:0000256" key="1">
    <source>
        <dbReference type="SAM" id="Coils"/>
    </source>
</evidence>
<feature type="coiled-coil region" evidence="1">
    <location>
        <begin position="38"/>
        <end position="65"/>
    </location>
</feature>
<comment type="caution">
    <text evidence="4">The sequence shown here is derived from an EMBL/GenBank/DDBJ whole genome shotgun (WGS) entry which is preliminary data.</text>
</comment>
<dbReference type="EMBL" id="MU155235">
    <property type="protein sequence ID" value="KAF9478395.1"/>
    <property type="molecule type" value="Genomic_DNA"/>
</dbReference>
<keyword evidence="1" id="KW-0175">Coiled coil</keyword>
<dbReference type="Gene3D" id="1.20.1280.50">
    <property type="match status" value="1"/>
</dbReference>
<dbReference type="Proteomes" id="UP000807469">
    <property type="component" value="Unassembled WGS sequence"/>
</dbReference>
<gene>
    <name evidence="4" type="ORF">BDN70DRAFT_46034</name>
</gene>
<feature type="domain" description="F-box" evidence="3">
    <location>
        <begin position="72"/>
        <end position="126"/>
    </location>
</feature>
<dbReference type="AlphaFoldDB" id="A0A9P5Z171"/>
<name>A0A9P5Z171_9AGAR</name>
<proteinExistence type="predicted"/>
<evidence type="ECO:0000313" key="5">
    <source>
        <dbReference type="Proteomes" id="UP000807469"/>
    </source>
</evidence>
<evidence type="ECO:0000256" key="2">
    <source>
        <dbReference type="SAM" id="MobiDB-lite"/>
    </source>
</evidence>
<accession>A0A9P5Z171</accession>
<reference evidence="4" key="1">
    <citation type="submission" date="2020-11" db="EMBL/GenBank/DDBJ databases">
        <authorList>
            <consortium name="DOE Joint Genome Institute"/>
            <person name="Ahrendt S."/>
            <person name="Riley R."/>
            <person name="Andreopoulos W."/>
            <person name="Labutti K."/>
            <person name="Pangilinan J."/>
            <person name="Ruiz-Duenas F.J."/>
            <person name="Barrasa J.M."/>
            <person name="Sanchez-Garcia M."/>
            <person name="Camarero S."/>
            <person name="Miyauchi S."/>
            <person name="Serrano A."/>
            <person name="Linde D."/>
            <person name="Babiker R."/>
            <person name="Drula E."/>
            <person name="Ayuso-Fernandez I."/>
            <person name="Pacheco R."/>
            <person name="Padilla G."/>
            <person name="Ferreira P."/>
            <person name="Barriuso J."/>
            <person name="Kellner H."/>
            <person name="Castanera R."/>
            <person name="Alfaro M."/>
            <person name="Ramirez L."/>
            <person name="Pisabarro A.G."/>
            <person name="Kuo A."/>
            <person name="Tritt A."/>
            <person name="Lipzen A."/>
            <person name="He G."/>
            <person name="Yan M."/>
            <person name="Ng V."/>
            <person name="Cullen D."/>
            <person name="Martin F."/>
            <person name="Rosso M.-N."/>
            <person name="Henrissat B."/>
            <person name="Hibbett D."/>
            <person name="Martinez A.T."/>
            <person name="Grigoriev I.V."/>
        </authorList>
    </citation>
    <scope>NUCLEOTIDE SEQUENCE</scope>
    <source>
        <strain evidence="4">CIRM-BRFM 674</strain>
    </source>
</reference>
<dbReference type="SUPFAM" id="SSF81383">
    <property type="entry name" value="F-box domain"/>
    <property type="match status" value="1"/>
</dbReference>